<keyword evidence="6 7" id="KW-0472">Membrane</keyword>
<evidence type="ECO:0000256" key="5">
    <source>
        <dbReference type="ARBA" id="ARBA00022989"/>
    </source>
</evidence>
<evidence type="ECO:0000256" key="8">
    <source>
        <dbReference type="SAM" id="MobiDB-lite"/>
    </source>
</evidence>
<dbReference type="STRING" id="7868.ENSCMIP00000017161"/>
<feature type="transmembrane region" description="Helical" evidence="7">
    <location>
        <begin position="69"/>
        <end position="91"/>
    </location>
</feature>
<comment type="similarity">
    <text evidence="3 7">Belongs to the PRA1 family.</text>
</comment>
<keyword evidence="4 7" id="KW-0812">Transmembrane</keyword>
<proteinExistence type="inferred from homology"/>
<dbReference type="Pfam" id="PF03208">
    <property type="entry name" value="PRA1"/>
    <property type="match status" value="1"/>
</dbReference>
<sequence length="184" mass="21288">LSCQEDVQKRSTSPKIISQGPAKEWMERRKLAIRPWGSFLDQKRFSRPQSVAELCRRAVSNVEHFQSNYVFVFLGLIVYCVSVPQTVGLLFGSEINVNHLNLIHREFLHTAIYTHSNLHTQQFTHTAIYTYSNLHIQQFTHTAIYTYSNPPGVNDQFNWEIFTRTQGRESLVFSNNTIGSSMFT</sequence>
<evidence type="ECO:0000256" key="4">
    <source>
        <dbReference type="ARBA" id="ARBA00022692"/>
    </source>
</evidence>
<dbReference type="GO" id="GO:0005794">
    <property type="term" value="C:Golgi apparatus"/>
    <property type="evidence" value="ECO:0007669"/>
    <property type="project" value="TreeGrafter"/>
</dbReference>
<reference evidence="10" key="1">
    <citation type="journal article" date="2006" name="Science">
        <title>Ancient noncoding elements conserved in the human genome.</title>
        <authorList>
            <person name="Venkatesh B."/>
            <person name="Kirkness E.F."/>
            <person name="Loh Y.H."/>
            <person name="Halpern A.L."/>
            <person name="Lee A.P."/>
            <person name="Johnson J."/>
            <person name="Dandona N."/>
            <person name="Viswanathan L.D."/>
            <person name="Tay A."/>
            <person name="Venter J.C."/>
            <person name="Strausberg R.L."/>
            <person name="Brenner S."/>
        </authorList>
    </citation>
    <scope>NUCLEOTIDE SEQUENCE [LARGE SCALE GENOMIC DNA]</scope>
</reference>
<reference evidence="9" key="5">
    <citation type="submission" date="2025-09" db="UniProtKB">
        <authorList>
            <consortium name="Ensembl"/>
        </authorList>
    </citation>
    <scope>IDENTIFICATION</scope>
</reference>
<evidence type="ECO:0000256" key="6">
    <source>
        <dbReference type="ARBA" id="ARBA00023136"/>
    </source>
</evidence>
<evidence type="ECO:0000313" key="10">
    <source>
        <dbReference type="Proteomes" id="UP000314986"/>
    </source>
</evidence>
<feature type="region of interest" description="Disordered" evidence="8">
    <location>
        <begin position="1"/>
        <end position="21"/>
    </location>
</feature>
<dbReference type="InterPro" id="IPR004895">
    <property type="entry name" value="Prenylated_rab_accept_PRA1"/>
</dbReference>
<comment type="caution">
    <text evidence="7">Lacks conserved residue(s) required for the propagation of feature annotation.</text>
</comment>
<dbReference type="AlphaFoldDB" id="A0A4W3HM22"/>
<accession>A0A4W3HM22</accession>
<evidence type="ECO:0000256" key="7">
    <source>
        <dbReference type="RuleBase" id="RU363107"/>
    </source>
</evidence>
<evidence type="ECO:0000256" key="1">
    <source>
        <dbReference type="ARBA" id="ARBA00004141"/>
    </source>
</evidence>
<reference evidence="10" key="2">
    <citation type="journal article" date="2007" name="PLoS Biol.">
        <title>Survey sequencing and comparative analysis of the elephant shark (Callorhinchus milii) genome.</title>
        <authorList>
            <person name="Venkatesh B."/>
            <person name="Kirkness E.F."/>
            <person name="Loh Y.H."/>
            <person name="Halpern A.L."/>
            <person name="Lee A.P."/>
            <person name="Johnson J."/>
            <person name="Dandona N."/>
            <person name="Viswanathan L.D."/>
            <person name="Tay A."/>
            <person name="Venter J.C."/>
            <person name="Strausberg R.L."/>
            <person name="Brenner S."/>
        </authorList>
    </citation>
    <scope>NUCLEOTIDE SEQUENCE [LARGE SCALE GENOMIC DNA]</scope>
</reference>
<dbReference type="PANTHER" id="PTHR19317:SF0">
    <property type="entry name" value="PRENYLATED RAB ACCEPTOR PROTEIN 1"/>
    <property type="match status" value="1"/>
</dbReference>
<dbReference type="GO" id="GO:0008021">
    <property type="term" value="C:synaptic vesicle"/>
    <property type="evidence" value="ECO:0007669"/>
    <property type="project" value="UniProtKB-SubCell"/>
</dbReference>
<dbReference type="InParanoid" id="A0A4W3HM22"/>
<keyword evidence="10" id="KW-1185">Reference proteome</keyword>
<reference evidence="10" key="3">
    <citation type="journal article" date="2014" name="Nature">
        <title>Elephant shark genome provides unique insights into gnathostome evolution.</title>
        <authorList>
            <consortium name="International Elephant Shark Genome Sequencing Consortium"/>
            <person name="Venkatesh B."/>
            <person name="Lee A.P."/>
            <person name="Ravi V."/>
            <person name="Maurya A.K."/>
            <person name="Lian M.M."/>
            <person name="Swann J.B."/>
            <person name="Ohta Y."/>
            <person name="Flajnik M.F."/>
            <person name="Sutoh Y."/>
            <person name="Kasahara M."/>
            <person name="Hoon S."/>
            <person name="Gangu V."/>
            <person name="Roy S.W."/>
            <person name="Irimia M."/>
            <person name="Korzh V."/>
            <person name="Kondrychyn I."/>
            <person name="Lim Z.W."/>
            <person name="Tay B.H."/>
            <person name="Tohari S."/>
            <person name="Kong K.W."/>
            <person name="Ho S."/>
            <person name="Lorente-Galdos B."/>
            <person name="Quilez J."/>
            <person name="Marques-Bonet T."/>
            <person name="Raney B.J."/>
            <person name="Ingham P.W."/>
            <person name="Tay A."/>
            <person name="Hillier L.W."/>
            <person name="Minx P."/>
            <person name="Boehm T."/>
            <person name="Wilson R.K."/>
            <person name="Brenner S."/>
            <person name="Warren W.C."/>
        </authorList>
    </citation>
    <scope>NUCLEOTIDE SEQUENCE [LARGE SCALE GENOMIC DNA]</scope>
</reference>
<comment type="subcellular location">
    <subcellularLocation>
        <location evidence="2">Cytoplasmic vesicle</location>
        <location evidence="2">Secretory vesicle</location>
        <location evidence="2">Synaptic vesicle</location>
    </subcellularLocation>
    <subcellularLocation>
        <location evidence="1 7">Membrane</location>
        <topology evidence="1 7">Multi-pass membrane protein</topology>
    </subcellularLocation>
</comment>
<keyword evidence="5 7" id="KW-1133">Transmembrane helix</keyword>
<evidence type="ECO:0000256" key="3">
    <source>
        <dbReference type="ARBA" id="ARBA00006483"/>
    </source>
</evidence>
<evidence type="ECO:0000256" key="2">
    <source>
        <dbReference type="ARBA" id="ARBA00004234"/>
    </source>
</evidence>
<dbReference type="Proteomes" id="UP000314986">
    <property type="component" value="Unassembled WGS sequence"/>
</dbReference>
<dbReference type="PANTHER" id="PTHR19317">
    <property type="entry name" value="PRENYLATED RAB ACCEPTOR 1-RELATED"/>
    <property type="match status" value="1"/>
</dbReference>
<protein>
    <recommendedName>
        <fullName evidence="7">PRA1 family protein</fullName>
    </recommendedName>
</protein>
<dbReference type="GO" id="GO:0016020">
    <property type="term" value="C:membrane"/>
    <property type="evidence" value="ECO:0007669"/>
    <property type="project" value="UniProtKB-SubCell"/>
</dbReference>
<name>A0A4W3HM22_CALMI</name>
<feature type="compositionally biased region" description="Polar residues" evidence="8">
    <location>
        <begin position="1"/>
        <end position="16"/>
    </location>
</feature>
<dbReference type="Ensembl" id="ENSCMIT00000017498.1">
    <property type="protein sequence ID" value="ENSCMIP00000017161.1"/>
    <property type="gene ID" value="ENSCMIG00000008207.1"/>
</dbReference>
<evidence type="ECO:0000313" key="9">
    <source>
        <dbReference type="Ensembl" id="ENSCMIP00000017161.1"/>
    </source>
</evidence>
<organism evidence="9 10">
    <name type="scientific">Callorhinchus milii</name>
    <name type="common">Ghost shark</name>
    <dbReference type="NCBI Taxonomy" id="7868"/>
    <lineage>
        <taxon>Eukaryota</taxon>
        <taxon>Metazoa</taxon>
        <taxon>Chordata</taxon>
        <taxon>Craniata</taxon>
        <taxon>Vertebrata</taxon>
        <taxon>Chondrichthyes</taxon>
        <taxon>Holocephali</taxon>
        <taxon>Chimaeriformes</taxon>
        <taxon>Callorhinchidae</taxon>
        <taxon>Callorhinchus</taxon>
    </lineage>
</organism>
<reference evidence="9" key="4">
    <citation type="submission" date="2025-08" db="UniProtKB">
        <authorList>
            <consortium name="Ensembl"/>
        </authorList>
    </citation>
    <scope>IDENTIFICATION</scope>
</reference>